<dbReference type="Pfam" id="PF06912">
    <property type="entry name" value="DUF1275"/>
    <property type="match status" value="1"/>
</dbReference>
<dbReference type="AlphaFoldDB" id="A0A9P7UPD3"/>
<sequence>MIMMPLRFSMAQSWSQSRQFLDPHPFRMMASNHDDEEQLQDTPRPSKLSFLQYLQQDVDPQQCTVPLAAFCFMTGFIDSISFSAVFVWCGFQTGNFVQLAVALARLFEGPPGQRDQSFHKADQQALASLLAFNVGALFGRWGDHLGSHKRLWLIIGTFVQTLLTMAAALTIWKSGSGAIADNRGDPAWTNGLSLAAIIFMSASLGVQGIQGKRLNTQFTTTIVLTTVWVELMSDPSLFNLRRKVITRDHKLIAASSLFIGGFVSRAILGKIGSAGTLGVAVGLRALITLAWLFVPAKQKKGSEEGK</sequence>
<keyword evidence="3" id="KW-1185">Reference proteome</keyword>
<proteinExistence type="predicted"/>
<dbReference type="EMBL" id="CM032187">
    <property type="protein sequence ID" value="KAG7089597.1"/>
    <property type="molecule type" value="Genomic_DNA"/>
</dbReference>
<reference evidence="2" key="1">
    <citation type="journal article" date="2021" name="Genome Biol. Evol.">
        <title>The assembled and annotated genome of the fairy-ring fungus Marasmius oreades.</title>
        <authorList>
            <person name="Hiltunen M."/>
            <person name="Ament-Velasquez S.L."/>
            <person name="Johannesson H."/>
        </authorList>
    </citation>
    <scope>NUCLEOTIDE SEQUENCE</scope>
    <source>
        <strain evidence="2">03SP1</strain>
    </source>
</reference>
<dbReference type="KEGG" id="more:E1B28_011264"/>
<evidence type="ECO:0000256" key="1">
    <source>
        <dbReference type="SAM" id="Phobius"/>
    </source>
</evidence>
<keyword evidence="1" id="KW-0472">Membrane</keyword>
<dbReference type="OrthoDB" id="5288586at2759"/>
<feature type="transmembrane region" description="Helical" evidence="1">
    <location>
        <begin position="274"/>
        <end position="294"/>
    </location>
</feature>
<dbReference type="RefSeq" id="XP_043006067.1">
    <property type="nucleotide sequence ID" value="XM_043156282.1"/>
</dbReference>
<accession>A0A9P7UPD3</accession>
<feature type="transmembrane region" description="Helical" evidence="1">
    <location>
        <begin position="251"/>
        <end position="268"/>
    </location>
</feature>
<evidence type="ECO:0000313" key="3">
    <source>
        <dbReference type="Proteomes" id="UP001049176"/>
    </source>
</evidence>
<keyword evidence="1" id="KW-0812">Transmembrane</keyword>
<gene>
    <name evidence="2" type="ORF">E1B28_011264</name>
</gene>
<keyword evidence="1" id="KW-1133">Transmembrane helix</keyword>
<dbReference type="InterPro" id="IPR010699">
    <property type="entry name" value="DUF1275"/>
</dbReference>
<protein>
    <recommendedName>
        <fullName evidence="4">DUF1275 domain protein</fullName>
    </recommendedName>
</protein>
<feature type="transmembrane region" description="Helical" evidence="1">
    <location>
        <begin position="192"/>
        <end position="209"/>
    </location>
</feature>
<dbReference type="PANTHER" id="PTHR37488">
    <property type="entry name" value="DUF1275 DOMAIN-CONTAINING PROTEIN"/>
    <property type="match status" value="1"/>
</dbReference>
<organism evidence="2 3">
    <name type="scientific">Marasmius oreades</name>
    <name type="common">fairy-ring Marasmius</name>
    <dbReference type="NCBI Taxonomy" id="181124"/>
    <lineage>
        <taxon>Eukaryota</taxon>
        <taxon>Fungi</taxon>
        <taxon>Dikarya</taxon>
        <taxon>Basidiomycota</taxon>
        <taxon>Agaricomycotina</taxon>
        <taxon>Agaricomycetes</taxon>
        <taxon>Agaricomycetidae</taxon>
        <taxon>Agaricales</taxon>
        <taxon>Marasmiineae</taxon>
        <taxon>Marasmiaceae</taxon>
        <taxon>Marasmius</taxon>
    </lineage>
</organism>
<feature type="transmembrane region" description="Helical" evidence="1">
    <location>
        <begin position="151"/>
        <end position="172"/>
    </location>
</feature>
<name>A0A9P7UPD3_9AGAR</name>
<comment type="caution">
    <text evidence="2">The sequence shown here is derived from an EMBL/GenBank/DDBJ whole genome shotgun (WGS) entry which is preliminary data.</text>
</comment>
<evidence type="ECO:0000313" key="2">
    <source>
        <dbReference type="EMBL" id="KAG7089597.1"/>
    </source>
</evidence>
<dbReference type="PANTHER" id="PTHR37488:SF2">
    <property type="entry name" value="DUF1275 DOMAIN-CONTAINING PROTEIN"/>
    <property type="match status" value="1"/>
</dbReference>
<dbReference type="GeneID" id="66080339"/>
<evidence type="ECO:0008006" key="4">
    <source>
        <dbReference type="Google" id="ProtNLM"/>
    </source>
</evidence>
<dbReference type="Proteomes" id="UP001049176">
    <property type="component" value="Chromosome 7"/>
</dbReference>